<evidence type="ECO:0000256" key="7">
    <source>
        <dbReference type="ARBA" id="ARBA00023134"/>
    </source>
</evidence>
<feature type="binding site" evidence="8">
    <location>
        <position position="143"/>
    </location>
    <ligand>
        <name>IMP</name>
        <dbReference type="ChEBI" id="CHEBI:58053"/>
        <note>ligand shared between dimeric partners</note>
    </ligand>
</feature>
<accession>A0A932CQZ0</accession>
<sequence length="428" mass="47518">MAVILIVGTQWGDEGKGKIVDRLTEGADMVARYQGGHNAGHTVVLDGEKFILHLIPSGILRPGKRCLLGNGMVIDPEALLAEIQELEAQGIDVKGRLFISKKAHLILPYHQRIDQESELQRGPHLIGTTGRGIGPAYADKMARVGIRVGDLLDEALFEEKLRRNLPEKNFFLSRLYGAQELSLEEIYQKYLGYRARLQPYLQDAQQILREALTRGENVLLEGAQGTLLDVDHGTYPFVTSSNSSAGGACTGLGIPPSRIDRVVGVVKAYTTRVGQGPLPTELQDQWGNLLRERGGEYGATTGRPRRCGWFDLPVVKYSAWINGLNHLALTKLDVLDTLDKILLCTAYRYKGEILQELPEEVQVLEACQPVYREMAGWRRSTVGITSYEDLPQQARDYVAEISQQVGVEVAVISTSPQREHDILLKALW</sequence>
<dbReference type="NCBIfam" id="TIGR00184">
    <property type="entry name" value="purA"/>
    <property type="match status" value="1"/>
</dbReference>
<dbReference type="HAMAP" id="MF_00011">
    <property type="entry name" value="Adenylosucc_synth"/>
    <property type="match status" value="1"/>
</dbReference>
<keyword evidence="2 8" id="KW-0436">Ligase</keyword>
<feature type="binding site" evidence="8">
    <location>
        <begin position="12"/>
        <end position="18"/>
    </location>
    <ligand>
        <name>GTP</name>
        <dbReference type="ChEBI" id="CHEBI:37565"/>
    </ligand>
</feature>
<dbReference type="PROSITE" id="PS00513">
    <property type="entry name" value="ADENYLOSUCCIN_SYN_2"/>
    <property type="match status" value="1"/>
</dbReference>
<evidence type="ECO:0000256" key="2">
    <source>
        <dbReference type="ARBA" id="ARBA00022598"/>
    </source>
</evidence>
<dbReference type="InterPro" id="IPR042111">
    <property type="entry name" value="Adenylosuccinate_synth_dom3"/>
</dbReference>
<name>A0A932CQZ0_UNCTE</name>
<dbReference type="InterPro" id="IPR042110">
    <property type="entry name" value="Adenylosuccinate_synth_dom2"/>
</dbReference>
<dbReference type="Gene3D" id="3.90.170.10">
    <property type="entry name" value="Adenylosuccinate Synthetase, subunit A, domain 3"/>
    <property type="match status" value="1"/>
</dbReference>
<dbReference type="InterPro" id="IPR033128">
    <property type="entry name" value="Adenylosuccin_syn_Lys_AS"/>
</dbReference>
<feature type="binding site" description="in other chain" evidence="8">
    <location>
        <position position="129"/>
    </location>
    <ligand>
        <name>IMP</name>
        <dbReference type="ChEBI" id="CHEBI:58053"/>
        <note>ligand shared between dimeric partners</note>
    </ligand>
</feature>
<dbReference type="Gene3D" id="1.10.300.10">
    <property type="entry name" value="Adenylosuccinate Synthetase, subunit A, domain 2"/>
    <property type="match status" value="1"/>
</dbReference>
<keyword evidence="4 8" id="KW-0547">Nucleotide-binding</keyword>
<comment type="similarity">
    <text evidence="8 10">Belongs to the adenylosuccinate synthetase family.</text>
</comment>
<dbReference type="Gene3D" id="3.40.440.10">
    <property type="entry name" value="Adenylosuccinate Synthetase, subunit A, domain 1"/>
    <property type="match status" value="1"/>
</dbReference>
<dbReference type="NCBIfam" id="NF002223">
    <property type="entry name" value="PRK01117.1"/>
    <property type="match status" value="1"/>
</dbReference>
<feature type="binding site" evidence="8">
    <location>
        <position position="305"/>
    </location>
    <ligand>
        <name>GTP</name>
        <dbReference type="ChEBI" id="CHEBI:37565"/>
    </ligand>
</feature>
<evidence type="ECO:0000256" key="9">
    <source>
        <dbReference type="PROSITE-ProRule" id="PRU10134"/>
    </source>
</evidence>
<feature type="binding site" description="in other chain" evidence="8">
    <location>
        <position position="224"/>
    </location>
    <ligand>
        <name>IMP</name>
        <dbReference type="ChEBI" id="CHEBI:58053"/>
        <note>ligand shared between dimeric partners</note>
    </ligand>
</feature>
<proteinExistence type="inferred from homology"/>
<feature type="binding site" evidence="8">
    <location>
        <begin position="413"/>
        <end position="415"/>
    </location>
    <ligand>
        <name>GTP</name>
        <dbReference type="ChEBI" id="CHEBI:37565"/>
    </ligand>
</feature>
<dbReference type="PROSITE" id="PS01266">
    <property type="entry name" value="ADENYLOSUCCIN_SYN_1"/>
    <property type="match status" value="1"/>
</dbReference>
<comment type="caution">
    <text evidence="11">The sequence shown here is derived from an EMBL/GenBank/DDBJ whole genome shotgun (WGS) entry which is preliminary data.</text>
</comment>
<keyword evidence="8" id="KW-0963">Cytoplasm</keyword>
<dbReference type="InterPro" id="IPR042109">
    <property type="entry name" value="Adenylosuccinate_synth_dom1"/>
</dbReference>
<keyword evidence="7 8" id="KW-0342">GTP-binding</keyword>
<feature type="binding site" evidence="8">
    <location>
        <position position="13"/>
    </location>
    <ligand>
        <name>Mg(2+)</name>
        <dbReference type="ChEBI" id="CHEBI:18420"/>
    </ligand>
</feature>
<evidence type="ECO:0000256" key="10">
    <source>
        <dbReference type="RuleBase" id="RU000520"/>
    </source>
</evidence>
<evidence type="ECO:0000256" key="8">
    <source>
        <dbReference type="HAMAP-Rule" id="MF_00011"/>
    </source>
</evidence>
<organism evidence="11 12">
    <name type="scientific">Tectimicrobiota bacterium</name>
    <dbReference type="NCBI Taxonomy" id="2528274"/>
    <lineage>
        <taxon>Bacteria</taxon>
        <taxon>Pseudomonadati</taxon>
        <taxon>Nitrospinota/Tectimicrobiota group</taxon>
        <taxon>Candidatus Tectimicrobiota</taxon>
    </lineage>
</organism>
<evidence type="ECO:0000256" key="3">
    <source>
        <dbReference type="ARBA" id="ARBA00022723"/>
    </source>
</evidence>
<feature type="active site" evidence="9">
    <location>
        <position position="140"/>
    </location>
</feature>
<comment type="pathway">
    <text evidence="8 10">Purine metabolism; AMP biosynthesis via de novo pathway; AMP from IMP: step 1/2.</text>
</comment>
<feature type="active site" description="Proton donor" evidence="8">
    <location>
        <position position="41"/>
    </location>
</feature>
<dbReference type="PANTHER" id="PTHR11846:SF0">
    <property type="entry name" value="ADENYLOSUCCINATE SYNTHETASE"/>
    <property type="match status" value="1"/>
</dbReference>
<protein>
    <recommendedName>
        <fullName evidence="8 10">Adenylosuccinate synthetase</fullName>
        <shortName evidence="8">AMPSase</shortName>
        <shortName evidence="8">AdSS</shortName>
        <ecNumber evidence="8 10">6.3.4.4</ecNumber>
    </recommendedName>
    <alternativeName>
        <fullName evidence="8">IMP--aspartate ligase</fullName>
    </alternativeName>
</protein>
<feature type="binding site" description="in other chain" evidence="8">
    <location>
        <position position="303"/>
    </location>
    <ligand>
        <name>IMP</name>
        <dbReference type="ChEBI" id="CHEBI:58053"/>
        <note>ligand shared between dimeric partners</note>
    </ligand>
</feature>
<dbReference type="FunFam" id="1.10.300.10:FF:000001">
    <property type="entry name" value="Adenylosuccinate synthetase"/>
    <property type="match status" value="1"/>
</dbReference>
<feature type="active site" description="Proton acceptor" evidence="8">
    <location>
        <position position="13"/>
    </location>
</feature>
<comment type="function">
    <text evidence="8">Plays an important role in the de novo pathway of purine nucleotide biosynthesis. Catalyzes the first committed step in the biosynthesis of AMP from IMP.</text>
</comment>
<evidence type="ECO:0000256" key="5">
    <source>
        <dbReference type="ARBA" id="ARBA00022755"/>
    </source>
</evidence>
<evidence type="ECO:0000256" key="1">
    <source>
        <dbReference type="ARBA" id="ARBA00011738"/>
    </source>
</evidence>
<feature type="binding site" description="in other chain" evidence="8">
    <location>
        <begin position="38"/>
        <end position="41"/>
    </location>
    <ligand>
        <name>IMP</name>
        <dbReference type="ChEBI" id="CHEBI:58053"/>
        <note>ligand shared between dimeric partners</note>
    </ligand>
</feature>
<dbReference type="GO" id="GO:0005525">
    <property type="term" value="F:GTP binding"/>
    <property type="evidence" value="ECO:0007669"/>
    <property type="project" value="UniProtKB-UniRule"/>
</dbReference>
<keyword evidence="6 8" id="KW-0460">Magnesium</keyword>
<dbReference type="InterPro" id="IPR018220">
    <property type="entry name" value="Adenylosuccin_syn_GTP-bd"/>
</dbReference>
<dbReference type="InterPro" id="IPR027417">
    <property type="entry name" value="P-loop_NTPase"/>
</dbReference>
<dbReference type="EMBL" id="JACPRF010000411">
    <property type="protein sequence ID" value="MBI2877886.1"/>
    <property type="molecule type" value="Genomic_DNA"/>
</dbReference>
<dbReference type="SUPFAM" id="SSF52540">
    <property type="entry name" value="P-loop containing nucleoside triphosphate hydrolases"/>
    <property type="match status" value="1"/>
</dbReference>
<gene>
    <name evidence="8" type="primary">purA</name>
    <name evidence="11" type="ORF">HYY20_13505</name>
</gene>
<comment type="subcellular location">
    <subcellularLocation>
        <location evidence="8">Cytoplasm</location>
    </subcellularLocation>
</comment>
<dbReference type="GO" id="GO:0004019">
    <property type="term" value="F:adenylosuccinate synthase activity"/>
    <property type="evidence" value="ECO:0007669"/>
    <property type="project" value="UniProtKB-UniRule"/>
</dbReference>
<dbReference type="EC" id="6.3.4.4" evidence="8 10"/>
<evidence type="ECO:0000256" key="6">
    <source>
        <dbReference type="ARBA" id="ARBA00022842"/>
    </source>
</evidence>
<reference evidence="11" key="1">
    <citation type="submission" date="2020-07" db="EMBL/GenBank/DDBJ databases">
        <title>Huge and variable diversity of episymbiotic CPR bacteria and DPANN archaea in groundwater ecosystems.</title>
        <authorList>
            <person name="He C.Y."/>
            <person name="Keren R."/>
            <person name="Whittaker M."/>
            <person name="Farag I.F."/>
            <person name="Doudna J."/>
            <person name="Cate J.H.D."/>
            <person name="Banfield J.F."/>
        </authorList>
    </citation>
    <scope>NUCLEOTIDE SEQUENCE</scope>
    <source>
        <strain evidence="11">NC_groundwater_672_Ag_B-0.1um_62_36</strain>
    </source>
</reference>
<feature type="binding site" evidence="8">
    <location>
        <begin position="299"/>
        <end position="305"/>
    </location>
    <ligand>
        <name>substrate</name>
    </ligand>
</feature>
<feature type="binding site" description="in other chain" evidence="8">
    <location>
        <begin position="13"/>
        <end position="16"/>
    </location>
    <ligand>
        <name>IMP</name>
        <dbReference type="ChEBI" id="CHEBI:58053"/>
        <note>ligand shared between dimeric partners</note>
    </ligand>
</feature>
<dbReference type="Pfam" id="PF00709">
    <property type="entry name" value="Adenylsucc_synt"/>
    <property type="match status" value="1"/>
</dbReference>
<dbReference type="Proteomes" id="UP000769766">
    <property type="component" value="Unassembled WGS sequence"/>
</dbReference>
<feature type="binding site" evidence="8">
    <location>
        <begin position="40"/>
        <end position="42"/>
    </location>
    <ligand>
        <name>GTP</name>
        <dbReference type="ChEBI" id="CHEBI:37565"/>
    </ligand>
</feature>
<dbReference type="InterPro" id="IPR001114">
    <property type="entry name" value="Adenylosuccinate_synthetase"/>
</dbReference>
<dbReference type="PANTHER" id="PTHR11846">
    <property type="entry name" value="ADENYLOSUCCINATE SYNTHETASE"/>
    <property type="match status" value="1"/>
</dbReference>
<feature type="binding site" evidence="8">
    <location>
        <position position="40"/>
    </location>
    <ligand>
        <name>Mg(2+)</name>
        <dbReference type="ChEBI" id="CHEBI:18420"/>
    </ligand>
</feature>
<feature type="binding site" description="in other chain" evidence="8">
    <location>
        <position position="239"/>
    </location>
    <ligand>
        <name>IMP</name>
        <dbReference type="ChEBI" id="CHEBI:58053"/>
        <note>ligand shared between dimeric partners</note>
    </ligand>
</feature>
<dbReference type="GO" id="GO:0044208">
    <property type="term" value="P:'de novo' AMP biosynthetic process"/>
    <property type="evidence" value="ECO:0007669"/>
    <property type="project" value="UniProtKB-UniRule"/>
</dbReference>
<evidence type="ECO:0000313" key="12">
    <source>
        <dbReference type="Proteomes" id="UP000769766"/>
    </source>
</evidence>
<dbReference type="FunFam" id="3.90.170.10:FF:000001">
    <property type="entry name" value="Adenylosuccinate synthetase"/>
    <property type="match status" value="1"/>
</dbReference>
<dbReference type="GO" id="GO:0046040">
    <property type="term" value="P:IMP metabolic process"/>
    <property type="evidence" value="ECO:0007669"/>
    <property type="project" value="TreeGrafter"/>
</dbReference>
<feature type="binding site" evidence="8">
    <location>
        <begin position="331"/>
        <end position="333"/>
    </location>
    <ligand>
        <name>GTP</name>
        <dbReference type="ChEBI" id="CHEBI:37565"/>
    </ligand>
</feature>
<keyword evidence="3 8" id="KW-0479">Metal-binding</keyword>
<comment type="cofactor">
    <cofactor evidence="8">
        <name>Mg(2+)</name>
        <dbReference type="ChEBI" id="CHEBI:18420"/>
    </cofactor>
    <text evidence="8">Binds 1 Mg(2+) ion per subunit.</text>
</comment>
<evidence type="ECO:0000256" key="4">
    <source>
        <dbReference type="ARBA" id="ARBA00022741"/>
    </source>
</evidence>
<dbReference type="AlphaFoldDB" id="A0A932CQZ0"/>
<dbReference type="GO" id="GO:0000287">
    <property type="term" value="F:magnesium ion binding"/>
    <property type="evidence" value="ECO:0007669"/>
    <property type="project" value="UniProtKB-UniRule"/>
</dbReference>
<comment type="catalytic activity">
    <reaction evidence="8 10">
        <text>IMP + L-aspartate + GTP = N(6)-(1,2-dicarboxyethyl)-AMP + GDP + phosphate + 2 H(+)</text>
        <dbReference type="Rhea" id="RHEA:15753"/>
        <dbReference type="ChEBI" id="CHEBI:15378"/>
        <dbReference type="ChEBI" id="CHEBI:29991"/>
        <dbReference type="ChEBI" id="CHEBI:37565"/>
        <dbReference type="ChEBI" id="CHEBI:43474"/>
        <dbReference type="ChEBI" id="CHEBI:57567"/>
        <dbReference type="ChEBI" id="CHEBI:58053"/>
        <dbReference type="ChEBI" id="CHEBI:58189"/>
        <dbReference type="EC" id="6.3.4.4"/>
    </reaction>
</comment>
<dbReference type="CDD" id="cd03108">
    <property type="entry name" value="AdSS"/>
    <property type="match status" value="1"/>
</dbReference>
<dbReference type="SMART" id="SM00788">
    <property type="entry name" value="Adenylsucc_synt"/>
    <property type="match status" value="1"/>
</dbReference>
<dbReference type="GO" id="GO:0005737">
    <property type="term" value="C:cytoplasm"/>
    <property type="evidence" value="ECO:0007669"/>
    <property type="project" value="UniProtKB-SubCell"/>
</dbReference>
<evidence type="ECO:0000313" key="11">
    <source>
        <dbReference type="EMBL" id="MBI2877886.1"/>
    </source>
</evidence>
<comment type="subunit">
    <text evidence="1 8">Homodimer.</text>
</comment>
<keyword evidence="5 8" id="KW-0658">Purine biosynthesis</keyword>